<dbReference type="OrthoDB" id="9793396at2"/>
<gene>
    <name evidence="7" type="ORF">M595_3205</name>
</gene>
<dbReference type="Pfam" id="PF01297">
    <property type="entry name" value="ZnuA"/>
    <property type="match status" value="1"/>
</dbReference>
<comment type="similarity">
    <text evidence="5">Belongs to the bacterial solute-binding protein 9 family.</text>
</comment>
<keyword evidence="8" id="KW-1185">Reference proteome</keyword>
<comment type="caution">
    <text evidence="7">The sequence shown here is derived from an EMBL/GenBank/DDBJ whole genome shotgun (WGS) entry which is preliminary data.</text>
</comment>
<proteinExistence type="inferred from homology"/>
<evidence type="ECO:0000313" key="8">
    <source>
        <dbReference type="Proteomes" id="UP000017127"/>
    </source>
</evidence>
<evidence type="ECO:0000256" key="1">
    <source>
        <dbReference type="ARBA" id="ARBA00004196"/>
    </source>
</evidence>
<dbReference type="SUPFAM" id="SSF53807">
    <property type="entry name" value="Helical backbone' metal receptor"/>
    <property type="match status" value="1"/>
</dbReference>
<dbReference type="PRINTS" id="PR00690">
    <property type="entry name" value="ADHESNFAMILY"/>
</dbReference>
<evidence type="ECO:0000313" key="7">
    <source>
        <dbReference type="EMBL" id="ERT06840.1"/>
    </source>
</evidence>
<evidence type="ECO:0000256" key="2">
    <source>
        <dbReference type="ARBA" id="ARBA00022448"/>
    </source>
</evidence>
<dbReference type="GO" id="GO:0007155">
    <property type="term" value="P:cell adhesion"/>
    <property type="evidence" value="ECO:0007669"/>
    <property type="project" value="InterPro"/>
</dbReference>
<protein>
    <submittedName>
        <fullName evidence="7">Periplasmic solute binding family protein</fullName>
    </submittedName>
</protein>
<dbReference type="EMBL" id="AUZM01000030">
    <property type="protein sequence ID" value="ERT06840.1"/>
    <property type="molecule type" value="Genomic_DNA"/>
</dbReference>
<evidence type="ECO:0000256" key="4">
    <source>
        <dbReference type="ARBA" id="ARBA00022729"/>
    </source>
</evidence>
<keyword evidence="3" id="KW-0479">Metal-binding</keyword>
<dbReference type="Proteomes" id="UP000017127">
    <property type="component" value="Unassembled WGS sequence"/>
</dbReference>
<feature type="compositionally biased region" description="Basic and acidic residues" evidence="6">
    <location>
        <begin position="139"/>
        <end position="163"/>
    </location>
</feature>
<evidence type="ECO:0000256" key="6">
    <source>
        <dbReference type="SAM" id="MobiDB-lite"/>
    </source>
</evidence>
<dbReference type="InterPro" id="IPR006129">
    <property type="entry name" value="AdhesinB"/>
</dbReference>
<sequence>MLENVNLKPLVGLTLLWASVGCNSSPQNAANPNGETAPAAVETGVTLPSVVATTSIICDLTQQVAQETVNLNCLMEAGEDPHVYQPQPEDRKAIDTANLILYAGYDFDPSLVRLVEATSNPAPKIAVHQVAVPQPLMGEAHDHDHGNDNHNHDHDHDHSHGEELAPDPHVWHDPENGIQMVEVIAESLANLQPEKAELYQQNAEQIAAELAEIDGWIQSKISTIPPNQQKLVTTHDALGYYVNAYGLSYEGALQGFSTDEAPTASRVGELVREIQAANVPMIFAESTSNPQLLETVAKEANIQVAERELYADSLGETGSGAETYQQMLKSNTRTIVEGLGGNYTPFTAQK</sequence>
<dbReference type="GO" id="GO:0030001">
    <property type="term" value="P:metal ion transport"/>
    <property type="evidence" value="ECO:0007669"/>
    <property type="project" value="InterPro"/>
</dbReference>
<evidence type="ECO:0000256" key="5">
    <source>
        <dbReference type="RuleBase" id="RU003512"/>
    </source>
</evidence>
<dbReference type="PRINTS" id="PR00691">
    <property type="entry name" value="ADHESINB"/>
</dbReference>
<dbReference type="Gene3D" id="3.40.50.1980">
    <property type="entry name" value="Nitrogenase molybdenum iron protein domain"/>
    <property type="match status" value="2"/>
</dbReference>
<dbReference type="PANTHER" id="PTHR42953:SF1">
    <property type="entry name" value="METAL-BINDING PROTEIN HI_0362-RELATED"/>
    <property type="match status" value="1"/>
</dbReference>
<dbReference type="AlphaFoldDB" id="U7QIC8"/>
<reference evidence="7 8" key="1">
    <citation type="journal article" date="2013" name="Front. Microbiol.">
        <title>Comparative genomic analyses of the cyanobacterium, Lyngbya aestuarii BL J, a powerful hydrogen producer.</title>
        <authorList>
            <person name="Kothari A."/>
            <person name="Vaughn M."/>
            <person name="Garcia-Pichel F."/>
        </authorList>
    </citation>
    <scope>NUCLEOTIDE SEQUENCE [LARGE SCALE GENOMIC DNA]</scope>
    <source>
        <strain evidence="7 8">BL J</strain>
    </source>
</reference>
<name>U7QIC8_9CYAN</name>
<dbReference type="RefSeq" id="WP_023067015.1">
    <property type="nucleotide sequence ID" value="NZ_AUZM01000030.1"/>
</dbReference>
<organism evidence="7 8">
    <name type="scientific">Lyngbya aestuarii BL J</name>
    <dbReference type="NCBI Taxonomy" id="1348334"/>
    <lineage>
        <taxon>Bacteria</taxon>
        <taxon>Bacillati</taxon>
        <taxon>Cyanobacteriota</taxon>
        <taxon>Cyanophyceae</taxon>
        <taxon>Oscillatoriophycideae</taxon>
        <taxon>Oscillatoriales</taxon>
        <taxon>Microcoleaceae</taxon>
        <taxon>Lyngbya</taxon>
    </lineage>
</organism>
<dbReference type="GO" id="GO:0030313">
    <property type="term" value="C:cell envelope"/>
    <property type="evidence" value="ECO:0007669"/>
    <property type="project" value="UniProtKB-SubCell"/>
</dbReference>
<dbReference type="PATRIC" id="fig|1348334.3.peg.3103"/>
<keyword evidence="4" id="KW-0732">Signal</keyword>
<keyword evidence="2 5" id="KW-0813">Transport</keyword>
<accession>U7QIC8</accession>
<comment type="subcellular location">
    <subcellularLocation>
        <location evidence="1">Cell envelope</location>
    </subcellularLocation>
</comment>
<dbReference type="PANTHER" id="PTHR42953">
    <property type="entry name" value="HIGH-AFFINITY ZINC UPTAKE SYSTEM PROTEIN ZNUA-RELATED"/>
    <property type="match status" value="1"/>
</dbReference>
<dbReference type="GO" id="GO:0046872">
    <property type="term" value="F:metal ion binding"/>
    <property type="evidence" value="ECO:0007669"/>
    <property type="project" value="UniProtKB-KW"/>
</dbReference>
<dbReference type="InterPro" id="IPR050492">
    <property type="entry name" value="Bact_metal-bind_prot9"/>
</dbReference>
<dbReference type="InterPro" id="IPR006128">
    <property type="entry name" value="Lipoprotein_PsaA-like"/>
</dbReference>
<feature type="region of interest" description="Disordered" evidence="6">
    <location>
        <begin position="137"/>
        <end position="173"/>
    </location>
</feature>
<dbReference type="InterPro" id="IPR006127">
    <property type="entry name" value="ZnuA-like"/>
</dbReference>
<evidence type="ECO:0000256" key="3">
    <source>
        <dbReference type="ARBA" id="ARBA00022723"/>
    </source>
</evidence>